<gene>
    <name evidence="2" type="ORF">FOC81_02920</name>
</gene>
<feature type="region of interest" description="Disordered" evidence="1">
    <location>
        <begin position="173"/>
        <end position="207"/>
    </location>
</feature>
<evidence type="ECO:0000256" key="1">
    <source>
        <dbReference type="SAM" id="MobiDB-lite"/>
    </source>
</evidence>
<proteinExistence type="predicted"/>
<dbReference type="RefSeq" id="WP_174715707.1">
    <property type="nucleotide sequence ID" value="NZ_CADIKP010000028.1"/>
</dbReference>
<evidence type="ECO:0008006" key="4">
    <source>
        <dbReference type="Google" id="ProtNLM"/>
    </source>
</evidence>
<evidence type="ECO:0000313" key="3">
    <source>
        <dbReference type="Proteomes" id="UP000509782"/>
    </source>
</evidence>
<accession>A0A6N0JFB5</accession>
<feature type="compositionally biased region" description="Basic and acidic residues" evidence="1">
    <location>
        <begin position="173"/>
        <end position="194"/>
    </location>
</feature>
<protein>
    <recommendedName>
        <fullName evidence="4">DUF1834 family protein</fullName>
    </recommendedName>
</protein>
<dbReference type="Proteomes" id="UP000509782">
    <property type="component" value="Chromosome"/>
</dbReference>
<dbReference type="EMBL" id="CP054569">
    <property type="protein sequence ID" value="QKQ45712.1"/>
    <property type="molecule type" value="Genomic_DNA"/>
</dbReference>
<reference evidence="2 3" key="1">
    <citation type="submission" date="2020-05" db="EMBL/GenBank/DDBJ databases">
        <title>FDA dAtabase for Regulatory Grade micrObial Sequences (FDA-ARGOS): Supporting development and validation of Infectious Disease Dx tests.</title>
        <authorList>
            <person name="Sproer C."/>
            <person name="Gronow S."/>
            <person name="Severitt S."/>
            <person name="Schroder I."/>
            <person name="Tallon L."/>
            <person name="Sadzewicz L."/>
            <person name="Zhao X."/>
            <person name="Vavikolanu K."/>
            <person name="Mehta A."/>
            <person name="Aluvathingal J."/>
            <person name="Nadendla S."/>
            <person name="Myers T."/>
            <person name="Yan Y."/>
            <person name="Sichtig H."/>
        </authorList>
    </citation>
    <scope>NUCLEOTIDE SEQUENCE [LARGE SCALE GENOMIC DNA]</scope>
    <source>
        <strain evidence="2 3">FDAARGOS_787</strain>
    </source>
</reference>
<organism evidence="2 3">
    <name type="scientific">Achromobacter denitrificans</name>
    <name type="common">Alcaligenes denitrificans</name>
    <dbReference type="NCBI Taxonomy" id="32002"/>
    <lineage>
        <taxon>Bacteria</taxon>
        <taxon>Pseudomonadati</taxon>
        <taxon>Pseudomonadota</taxon>
        <taxon>Betaproteobacteria</taxon>
        <taxon>Burkholderiales</taxon>
        <taxon>Alcaligenaceae</taxon>
        <taxon>Achromobacter</taxon>
    </lineage>
</organism>
<evidence type="ECO:0000313" key="2">
    <source>
        <dbReference type="EMBL" id="QKQ45712.1"/>
    </source>
</evidence>
<name>A0A6N0JFB5_ACHDE</name>
<dbReference type="AlphaFoldDB" id="A0A6N0JFB5"/>
<sequence>MLGKHELAIIAALKARPGIQRTTRTVGSLPAVPDDNKLLQRYLVDAPALYVTEGVFRVVDDLVVLSFTIGIVVSNVGGNTQARLGDGVSVSADQLLALVVRALHARRVGDAGWNVRRAEYLEPIDVFEAAGLTVVGVSIESTPMTLPEDPDEVADLGDLRHVHLDMDIAPHATSAEHEKWLQEPPDHSNDRPDLQADIPLAGAGPND</sequence>